<dbReference type="EMBL" id="NIVC01004114">
    <property type="protein sequence ID" value="PAA48582.1"/>
    <property type="molecule type" value="Genomic_DNA"/>
</dbReference>
<keyword evidence="2" id="KW-0732">Signal</keyword>
<dbReference type="Proteomes" id="UP000215902">
    <property type="component" value="Unassembled WGS sequence"/>
</dbReference>
<sequence>MYWIKLSANLFPMLLTVALLGHRNCCYCSFDAAADGSGGAAEDAGFKLDANVIRDAIASALRSGDGLGAGGTSQDGYAEAAQEYLEHVQAVLTEASAPIEMYIREQLADLDTLSRILAELSKRKLNQNSALRLAARLLKGPAKELVLPTLTGQHDEAEFDYSNSKAAQLITDALKELNSFLSESEGKSKDTDSLTDRLKAYGEKLGSGGPIREYLDAVLDRMLELEGRKVRFNVEFPNAKGKGEDSTSSSNGNVNDEAPSLGEPRVSRLPDTDDQDGDKSTSSAEEDGGKPLLDQVLCRKAAETIAARLAKDDESGKQRIEELRRRQYQPAGLDAMLEAIEGCL</sequence>
<gene>
    <name evidence="3" type="ORF">BOX15_Mlig020974g3</name>
</gene>
<proteinExistence type="predicted"/>
<reference evidence="3 4" key="1">
    <citation type="submission" date="2017-06" db="EMBL/GenBank/DDBJ databases">
        <title>A platform for efficient transgenesis in Macrostomum lignano, a flatworm model organism for stem cell research.</title>
        <authorList>
            <person name="Berezikov E."/>
        </authorList>
    </citation>
    <scope>NUCLEOTIDE SEQUENCE [LARGE SCALE GENOMIC DNA]</scope>
    <source>
        <strain evidence="3">DV1</strain>
        <tissue evidence="3">Whole organism</tissue>
    </source>
</reference>
<dbReference type="AlphaFoldDB" id="A0A267DJ49"/>
<feature type="region of interest" description="Disordered" evidence="1">
    <location>
        <begin position="238"/>
        <end position="293"/>
    </location>
</feature>
<organism evidence="3 4">
    <name type="scientific">Macrostomum lignano</name>
    <dbReference type="NCBI Taxonomy" id="282301"/>
    <lineage>
        <taxon>Eukaryota</taxon>
        <taxon>Metazoa</taxon>
        <taxon>Spiralia</taxon>
        <taxon>Lophotrochozoa</taxon>
        <taxon>Platyhelminthes</taxon>
        <taxon>Rhabditophora</taxon>
        <taxon>Macrostomorpha</taxon>
        <taxon>Macrostomida</taxon>
        <taxon>Macrostomidae</taxon>
        <taxon>Macrostomum</taxon>
    </lineage>
</organism>
<accession>A0A267DJ49</accession>
<feature type="signal peptide" evidence="2">
    <location>
        <begin position="1"/>
        <end position="21"/>
    </location>
</feature>
<evidence type="ECO:0000313" key="4">
    <source>
        <dbReference type="Proteomes" id="UP000215902"/>
    </source>
</evidence>
<evidence type="ECO:0000256" key="1">
    <source>
        <dbReference type="SAM" id="MobiDB-lite"/>
    </source>
</evidence>
<name>A0A267DJ49_9PLAT</name>
<keyword evidence="4" id="KW-1185">Reference proteome</keyword>
<evidence type="ECO:0000313" key="3">
    <source>
        <dbReference type="EMBL" id="PAA48582.1"/>
    </source>
</evidence>
<comment type="caution">
    <text evidence="3">The sequence shown here is derived from an EMBL/GenBank/DDBJ whole genome shotgun (WGS) entry which is preliminary data.</text>
</comment>
<protein>
    <submittedName>
        <fullName evidence="3">Uncharacterized protein</fullName>
    </submittedName>
</protein>
<feature type="chain" id="PRO_5013057375" evidence="2">
    <location>
        <begin position="22"/>
        <end position="344"/>
    </location>
</feature>
<evidence type="ECO:0000256" key="2">
    <source>
        <dbReference type="SAM" id="SignalP"/>
    </source>
</evidence>